<dbReference type="Proteomes" id="UP000785200">
    <property type="component" value="Unassembled WGS sequence"/>
</dbReference>
<feature type="compositionally biased region" description="Basic and acidic residues" evidence="1">
    <location>
        <begin position="318"/>
        <end position="328"/>
    </location>
</feature>
<reference evidence="2" key="1">
    <citation type="submission" date="2019-07" db="EMBL/GenBank/DDBJ databases">
        <title>Hyphodiscus hymeniophilus genome sequencing and assembly.</title>
        <authorList>
            <person name="Kramer G."/>
            <person name="Nodwell J."/>
        </authorList>
    </citation>
    <scope>NUCLEOTIDE SEQUENCE</scope>
    <source>
        <strain evidence="2">ATCC 34498</strain>
    </source>
</reference>
<feature type="compositionally biased region" description="Basic and acidic residues" evidence="1">
    <location>
        <begin position="134"/>
        <end position="146"/>
    </location>
</feature>
<evidence type="ECO:0000313" key="3">
    <source>
        <dbReference type="Proteomes" id="UP000785200"/>
    </source>
</evidence>
<feature type="region of interest" description="Disordered" evidence="1">
    <location>
        <begin position="111"/>
        <end position="335"/>
    </location>
</feature>
<dbReference type="OrthoDB" id="3366546at2759"/>
<gene>
    <name evidence="2" type="ORF">D0Z07_2054</name>
</gene>
<feature type="compositionally biased region" description="Basic and acidic residues" evidence="1">
    <location>
        <begin position="208"/>
        <end position="221"/>
    </location>
</feature>
<dbReference type="PANTHER" id="PTHR23149">
    <property type="entry name" value="G PATCH DOMAIN CONTAINING PROTEIN"/>
    <property type="match status" value="1"/>
</dbReference>
<keyword evidence="3" id="KW-1185">Reference proteome</keyword>
<sequence>MDAHALLTSQGWRGKGHSLHPTSDTTGLSRPLLVSQKQNNLGVGKKQHKTSDMWWMNAFDKSLQGLDTSEQGKVIQTITSGGLDMVVKGGGKWVGSSGGLYASFVRGEGLGGTLTPDTTEGSINEESIGKKRRREEGAESKEERRERKAAKRAIKPASEGTPELGAGLMLKEKKKSRRSAEESPKTQVSAVETKEARRARRAAGKASKTKESSGKKMDVAETTHTLMTKDGTKSLSSTERAKESQKAAVEQGSDRVEVDEVKEKPETKEEKRARRAAQKASKILESTADEGDKMEVDGTTENVESTEQRRARKRQSKLLKEAAQKASEDTVPAKT</sequence>
<dbReference type="AlphaFoldDB" id="A0A9P6VN75"/>
<organism evidence="2 3">
    <name type="scientific">Hyphodiscus hymeniophilus</name>
    <dbReference type="NCBI Taxonomy" id="353542"/>
    <lineage>
        <taxon>Eukaryota</taxon>
        <taxon>Fungi</taxon>
        <taxon>Dikarya</taxon>
        <taxon>Ascomycota</taxon>
        <taxon>Pezizomycotina</taxon>
        <taxon>Leotiomycetes</taxon>
        <taxon>Helotiales</taxon>
        <taxon>Hyphodiscaceae</taxon>
        <taxon>Hyphodiscus</taxon>
    </lineage>
</organism>
<protein>
    <submittedName>
        <fullName evidence="2">Uncharacterized protein</fullName>
    </submittedName>
</protein>
<dbReference type="PANTHER" id="PTHR23149:SF33">
    <property type="entry name" value="PROTEIN TMA23"/>
    <property type="match status" value="1"/>
</dbReference>
<feature type="compositionally biased region" description="Basic and acidic residues" evidence="1">
    <location>
        <begin position="252"/>
        <end position="272"/>
    </location>
</feature>
<name>A0A9P6VN75_9HELO</name>
<proteinExistence type="predicted"/>
<dbReference type="EMBL" id="VNKQ01000004">
    <property type="protein sequence ID" value="KAG0651461.1"/>
    <property type="molecule type" value="Genomic_DNA"/>
</dbReference>
<feature type="compositionally biased region" description="Polar residues" evidence="1">
    <location>
        <begin position="115"/>
        <end position="125"/>
    </location>
</feature>
<evidence type="ECO:0000256" key="1">
    <source>
        <dbReference type="SAM" id="MobiDB-lite"/>
    </source>
</evidence>
<comment type="caution">
    <text evidence="2">The sequence shown here is derived from an EMBL/GenBank/DDBJ whole genome shotgun (WGS) entry which is preliminary data.</text>
</comment>
<accession>A0A9P6VN75</accession>
<dbReference type="InterPro" id="IPR050656">
    <property type="entry name" value="PINX1"/>
</dbReference>
<evidence type="ECO:0000313" key="2">
    <source>
        <dbReference type="EMBL" id="KAG0651461.1"/>
    </source>
</evidence>